<dbReference type="Proteomes" id="UP001209570">
    <property type="component" value="Unassembled WGS sequence"/>
</dbReference>
<evidence type="ECO:0000256" key="1">
    <source>
        <dbReference type="SAM" id="MobiDB-lite"/>
    </source>
</evidence>
<keyword evidence="3" id="KW-1185">Reference proteome</keyword>
<reference evidence="2" key="1">
    <citation type="submission" date="2021-12" db="EMBL/GenBank/DDBJ databases">
        <title>Prjna785345.</title>
        <authorList>
            <person name="Rujirawat T."/>
            <person name="Krajaejun T."/>
        </authorList>
    </citation>
    <scope>NUCLEOTIDE SEQUENCE</scope>
    <source>
        <strain evidence="2">Pi057C3</strain>
    </source>
</reference>
<accession>A0AAD5M075</accession>
<evidence type="ECO:0000313" key="2">
    <source>
        <dbReference type="EMBL" id="KAJ0398382.1"/>
    </source>
</evidence>
<dbReference type="AlphaFoldDB" id="A0AAD5M075"/>
<protein>
    <submittedName>
        <fullName evidence="2">Uncharacterized protein</fullName>
    </submittedName>
</protein>
<feature type="compositionally biased region" description="Acidic residues" evidence="1">
    <location>
        <begin position="714"/>
        <end position="728"/>
    </location>
</feature>
<gene>
    <name evidence="2" type="ORF">P43SY_002134</name>
</gene>
<name>A0AAD5M075_PYTIN</name>
<dbReference type="EMBL" id="JAKCXM010000218">
    <property type="protein sequence ID" value="KAJ0398382.1"/>
    <property type="molecule type" value="Genomic_DNA"/>
</dbReference>
<evidence type="ECO:0000313" key="3">
    <source>
        <dbReference type="Proteomes" id="UP001209570"/>
    </source>
</evidence>
<sequence length="797" mass="86160">MHDDDNGDDDRSDVANCCRAALAQVASAVAEENADEDAIVTAADGVNLTKLATTCGQELLTATEKDSTASPISIAGVYDALLTSVATTSQSLRRRRRDTPLKPLRVFTRALQGHFLALAESLTAQVETSLVVLLDVVAALLSLGEWPDAQRQVQLVVAWIESLATSPQLQRSTKLYAATFLAQPVDEMLTLVMRVRRQVGGDDEAIDERDDQALDRYALEGAQLMMLAALSSALPLEMELQFRGSKQEMGSHWQEEPVAAQRLRGLLARFRRWRRRSTPSRIVRVVSTTSDSLLVDSLLALLASPALSLASLQLVLVEHTCQPDVAQRVLLTDVWRELLCYWWRDDVVIQALQVLMETATHTVHDAVRRDIVEFIAQVFPELPAAAQAECLAIVTQTVDAWLREGPSCRADATSSTSLALLDRLNAASFLAHYELPDKEEWIATFLRLSVECIGTALDQLRPTGNADDAMVAGLLRVLDVGLLVVKAALSADAQDEGTALGAVLLPMSCEVVGRLAAVARQSPAVVDSIERLLRQTLDVLSQFATELKRNRDNQCVQLVKDLLALVDATLRPSGVALAIASFVEQALSDVLVTAPSDLSVASTLWSRLCFRLTALHFGLERAALPRPLTPPQRMCLAAVEALLTRSNLVDADAAAGGRGGGRVAATAFVVPHAHAAFGRFLEAAASGQAPEESVDESYAGVDQAWTQRFPTADSLDDGDVDGPMDVDAEAPSRLASDDDDQAADDKRLKWALVQTLQQRLVGLARGVDADELLRRVDDAELDALAAALEPIVARLGR</sequence>
<proteinExistence type="predicted"/>
<organism evidence="2 3">
    <name type="scientific">Pythium insidiosum</name>
    <name type="common">Pythiosis disease agent</name>
    <dbReference type="NCBI Taxonomy" id="114742"/>
    <lineage>
        <taxon>Eukaryota</taxon>
        <taxon>Sar</taxon>
        <taxon>Stramenopiles</taxon>
        <taxon>Oomycota</taxon>
        <taxon>Peronosporomycetes</taxon>
        <taxon>Pythiales</taxon>
        <taxon>Pythiaceae</taxon>
        <taxon>Pythium</taxon>
    </lineage>
</organism>
<comment type="caution">
    <text evidence="2">The sequence shown here is derived from an EMBL/GenBank/DDBJ whole genome shotgun (WGS) entry which is preliminary data.</text>
</comment>
<feature type="region of interest" description="Disordered" evidence="1">
    <location>
        <begin position="710"/>
        <end position="741"/>
    </location>
</feature>